<reference evidence="8 9" key="1">
    <citation type="journal article" date="2018" name="Mol. Biol. Evol.">
        <title>Broad Genomic Sampling Reveals a Smut Pathogenic Ancestry of the Fungal Clade Ustilaginomycotina.</title>
        <authorList>
            <person name="Kijpornyongpan T."/>
            <person name="Mondo S.J."/>
            <person name="Barry K."/>
            <person name="Sandor L."/>
            <person name="Lee J."/>
            <person name="Lipzen A."/>
            <person name="Pangilinan J."/>
            <person name="LaButti K."/>
            <person name="Hainaut M."/>
            <person name="Henrissat B."/>
            <person name="Grigoriev I.V."/>
            <person name="Spatafora J.W."/>
            <person name="Aime M.C."/>
        </authorList>
    </citation>
    <scope>NUCLEOTIDE SEQUENCE [LARGE SCALE GENOMIC DNA]</scope>
    <source>
        <strain evidence="8 9">MCA 4198</strain>
    </source>
</reference>
<keyword evidence="9" id="KW-1185">Reference proteome</keyword>
<dbReference type="Pfam" id="PF09696">
    <property type="entry name" value="Ctf8"/>
    <property type="match status" value="1"/>
</dbReference>
<comment type="subcellular location">
    <subcellularLocation>
        <location evidence="1">Nucleus</location>
    </subcellularLocation>
</comment>
<gene>
    <name evidence="8" type="ORF">FA10DRAFT_263790</name>
</gene>
<evidence type="ECO:0000313" key="9">
    <source>
        <dbReference type="Proteomes" id="UP000245768"/>
    </source>
</evidence>
<dbReference type="GO" id="GO:0006260">
    <property type="term" value="P:DNA replication"/>
    <property type="evidence" value="ECO:0007669"/>
    <property type="project" value="UniProtKB-KW"/>
</dbReference>
<evidence type="ECO:0000256" key="3">
    <source>
        <dbReference type="ARBA" id="ARBA00023125"/>
    </source>
</evidence>
<evidence type="ECO:0000256" key="4">
    <source>
        <dbReference type="ARBA" id="ARBA00023242"/>
    </source>
</evidence>
<feature type="region of interest" description="Disordered" evidence="7">
    <location>
        <begin position="105"/>
        <end position="228"/>
    </location>
</feature>
<keyword evidence="2" id="KW-0235">DNA replication</keyword>
<evidence type="ECO:0000256" key="2">
    <source>
        <dbReference type="ARBA" id="ARBA00022705"/>
    </source>
</evidence>
<dbReference type="GO" id="GO:0007064">
    <property type="term" value="P:mitotic sister chromatid cohesion"/>
    <property type="evidence" value="ECO:0007669"/>
    <property type="project" value="InterPro"/>
</dbReference>
<dbReference type="InParanoid" id="A0A316YUY0"/>
<dbReference type="GeneID" id="37042286"/>
<evidence type="ECO:0000313" key="8">
    <source>
        <dbReference type="EMBL" id="PWN93089.1"/>
    </source>
</evidence>
<dbReference type="AlphaFoldDB" id="A0A316YUY0"/>
<name>A0A316YUY0_9BASI</name>
<dbReference type="EMBL" id="KZ819634">
    <property type="protein sequence ID" value="PWN93089.1"/>
    <property type="molecule type" value="Genomic_DNA"/>
</dbReference>
<keyword evidence="4" id="KW-0539">Nucleus</keyword>
<dbReference type="Proteomes" id="UP000245768">
    <property type="component" value="Unassembled WGS sequence"/>
</dbReference>
<dbReference type="PANTHER" id="PTHR28605:SF1">
    <property type="entry name" value="CHROMOSOME TRANSMISSION FIDELITY FACTOR 8"/>
    <property type="match status" value="1"/>
</dbReference>
<evidence type="ECO:0008006" key="10">
    <source>
        <dbReference type="Google" id="ProtNLM"/>
    </source>
</evidence>
<dbReference type="GO" id="GO:0003677">
    <property type="term" value="F:DNA binding"/>
    <property type="evidence" value="ECO:0007669"/>
    <property type="project" value="UniProtKB-KW"/>
</dbReference>
<organism evidence="8 9">
    <name type="scientific">Acaromyces ingoldii</name>
    <dbReference type="NCBI Taxonomy" id="215250"/>
    <lineage>
        <taxon>Eukaryota</taxon>
        <taxon>Fungi</taxon>
        <taxon>Dikarya</taxon>
        <taxon>Basidiomycota</taxon>
        <taxon>Ustilaginomycotina</taxon>
        <taxon>Exobasidiomycetes</taxon>
        <taxon>Exobasidiales</taxon>
        <taxon>Cryptobasidiaceae</taxon>
        <taxon>Acaromyces</taxon>
    </lineage>
</organism>
<dbReference type="RefSeq" id="XP_025380287.1">
    <property type="nucleotide sequence ID" value="XM_025520370.1"/>
</dbReference>
<dbReference type="OrthoDB" id="121932at2759"/>
<protein>
    <recommendedName>
        <fullName evidence="10">Ctf8-domain-containing protein</fullName>
    </recommendedName>
</protein>
<evidence type="ECO:0000256" key="1">
    <source>
        <dbReference type="ARBA" id="ARBA00004123"/>
    </source>
</evidence>
<evidence type="ECO:0000256" key="6">
    <source>
        <dbReference type="ARBA" id="ARBA00038447"/>
    </source>
</evidence>
<dbReference type="PANTHER" id="PTHR28605">
    <property type="entry name" value="CTF8, CHROMOSOME TRANSMISSION FIDELITY FACTOR 8 HOMOLOG (S. CEREVISIAE)"/>
    <property type="match status" value="1"/>
</dbReference>
<dbReference type="GO" id="GO:0031390">
    <property type="term" value="C:Ctf18 RFC-like complex"/>
    <property type="evidence" value="ECO:0007669"/>
    <property type="project" value="InterPro"/>
</dbReference>
<evidence type="ECO:0000256" key="5">
    <source>
        <dbReference type="ARBA" id="ARBA00023306"/>
    </source>
</evidence>
<proteinExistence type="inferred from homology"/>
<keyword evidence="3" id="KW-0238">DNA-binding</keyword>
<keyword evidence="5" id="KW-0131">Cell cycle</keyword>
<accession>A0A316YUY0</accession>
<dbReference type="InterPro" id="IPR018607">
    <property type="entry name" value="Ctf8"/>
</dbReference>
<sequence>MRINVELPLASTSSLASQPSSSVPPPLVQLAPSGELALIELQGRLEMDDVDASGGQVLAKLEFSAGREDRPTLLISHHRLEGKIVSLPRPLAVLEKKRRVKEDFQEAPLRRGRVQDVASSPTPFENRSDPLSRGGALEREDDDDDAAAPSSPTMTRKRARPNVEEVSLQTPLKRTRDAEVMSSSPMPPPPMRGSELDFSSPTTSPARRALPTHTDKEEEEGDSAKSRTTKTYFEVVCVIRKKILFTKRPEPVVRLDEEGGEKAKVALGIA</sequence>
<dbReference type="STRING" id="215250.A0A316YUY0"/>
<comment type="similarity">
    <text evidence="6">Belongs to the CTF8 family.</text>
</comment>
<evidence type="ECO:0000256" key="7">
    <source>
        <dbReference type="SAM" id="MobiDB-lite"/>
    </source>
</evidence>